<dbReference type="InterPro" id="IPR001938">
    <property type="entry name" value="Thaumatin"/>
</dbReference>
<dbReference type="PANTHER" id="PTHR31048">
    <property type="entry name" value="OS03G0233200 PROTEIN"/>
    <property type="match status" value="1"/>
</dbReference>
<accession>A0A7N0R810</accession>
<dbReference type="SMART" id="SM00205">
    <property type="entry name" value="THN"/>
    <property type="match status" value="1"/>
</dbReference>
<dbReference type="FunFam" id="2.60.110.10:FF:000001">
    <property type="entry name" value="THAUMATIN-LIKE PROTEIN 1"/>
    <property type="match status" value="1"/>
</dbReference>
<evidence type="ECO:0000313" key="2">
    <source>
        <dbReference type="Proteomes" id="UP000594263"/>
    </source>
</evidence>
<dbReference type="PROSITE" id="PS51367">
    <property type="entry name" value="THAUMATIN_2"/>
    <property type="match status" value="1"/>
</dbReference>
<sequence length="298" mass="31293">MLLLLLQTGTFAATFTVINKCDYTVWPGILSNSGSPELDSTGFELRPGSSRSLQVSQGWSGRFWGRTGCTFDPTTLQGACLTGDCGSNQVQCNGLGAAPPATLAEFTIGSDSSQDFYDVSLVDGYNLPLIVEAVGGSGQCATTGCLADLNRQCPAELRVATGGEGCRSACEAFQSDEYCCSGAYGTPDACKPSIYSEIFKAACPKSYSYAYDDASSTFTCSGADYTITFCPSITSKKSAAMDSPNSSTGSSPGRPHNEPTGFDTSWFTDMFSSGGSSKTQTLVTLLHVAVFVSLYLLL</sequence>
<protein>
    <recommendedName>
        <fullName evidence="3">Thaumatin-like protein</fullName>
    </recommendedName>
</protein>
<dbReference type="EnsemblPlants" id="Kaladp0001s0053.1.v1.1">
    <property type="protein sequence ID" value="Kaladp0001s0053.1.v1.1"/>
    <property type="gene ID" value="Kaladp0001s0053.v1.1"/>
</dbReference>
<dbReference type="Gramene" id="Kaladp0001s0053.1.v1.1">
    <property type="protein sequence ID" value="Kaladp0001s0053.1.v1.1"/>
    <property type="gene ID" value="Kaladp0001s0053.v1.1"/>
</dbReference>
<keyword evidence="2" id="KW-1185">Reference proteome</keyword>
<name>A0A7N0R810_KALFE</name>
<dbReference type="AlphaFoldDB" id="A0A7N0R810"/>
<dbReference type="Gene3D" id="2.60.110.10">
    <property type="entry name" value="Thaumatin"/>
    <property type="match status" value="1"/>
</dbReference>
<dbReference type="PRINTS" id="PR00347">
    <property type="entry name" value="THAUMATIN"/>
</dbReference>
<proteinExistence type="predicted"/>
<dbReference type="CDD" id="cd09218">
    <property type="entry name" value="TLP-PA"/>
    <property type="match status" value="1"/>
</dbReference>
<dbReference type="OMA" id="NSPWFPN"/>
<dbReference type="Proteomes" id="UP000594263">
    <property type="component" value="Unplaced"/>
</dbReference>
<dbReference type="InterPro" id="IPR037176">
    <property type="entry name" value="Osmotin/thaumatin-like_sf"/>
</dbReference>
<organism evidence="1 2">
    <name type="scientific">Kalanchoe fedtschenkoi</name>
    <name type="common">Lavender scallops</name>
    <name type="synonym">South American air plant</name>
    <dbReference type="NCBI Taxonomy" id="63787"/>
    <lineage>
        <taxon>Eukaryota</taxon>
        <taxon>Viridiplantae</taxon>
        <taxon>Streptophyta</taxon>
        <taxon>Embryophyta</taxon>
        <taxon>Tracheophyta</taxon>
        <taxon>Spermatophyta</taxon>
        <taxon>Magnoliopsida</taxon>
        <taxon>eudicotyledons</taxon>
        <taxon>Gunneridae</taxon>
        <taxon>Pentapetalae</taxon>
        <taxon>Saxifragales</taxon>
        <taxon>Crassulaceae</taxon>
        <taxon>Kalanchoe</taxon>
    </lineage>
</organism>
<dbReference type="SUPFAM" id="SSF49870">
    <property type="entry name" value="Osmotin, thaumatin-like protein"/>
    <property type="match status" value="1"/>
</dbReference>
<evidence type="ECO:0008006" key="3">
    <source>
        <dbReference type="Google" id="ProtNLM"/>
    </source>
</evidence>
<evidence type="ECO:0000313" key="1">
    <source>
        <dbReference type="EnsemblPlants" id="Kaladp0001s0053.1.v1.1"/>
    </source>
</evidence>
<reference evidence="1" key="1">
    <citation type="submission" date="2021-01" db="UniProtKB">
        <authorList>
            <consortium name="EnsemblPlants"/>
        </authorList>
    </citation>
    <scope>IDENTIFICATION</scope>
</reference>
<dbReference type="Pfam" id="PF00314">
    <property type="entry name" value="Thaumatin"/>
    <property type="match status" value="1"/>
</dbReference>